<evidence type="ECO:0000256" key="7">
    <source>
        <dbReference type="ARBA" id="ARBA00022777"/>
    </source>
</evidence>
<dbReference type="SMART" id="SM00387">
    <property type="entry name" value="HATPase_c"/>
    <property type="match status" value="1"/>
</dbReference>
<evidence type="ECO:0000256" key="2">
    <source>
        <dbReference type="ARBA" id="ARBA00004370"/>
    </source>
</evidence>
<name>A0A838B7I7_9HYPH</name>
<dbReference type="GO" id="GO:0004673">
    <property type="term" value="F:protein histidine kinase activity"/>
    <property type="evidence" value="ECO:0007669"/>
    <property type="project" value="UniProtKB-EC"/>
</dbReference>
<dbReference type="InterPro" id="IPR036890">
    <property type="entry name" value="HATPase_C_sf"/>
</dbReference>
<evidence type="ECO:0000256" key="3">
    <source>
        <dbReference type="ARBA" id="ARBA00012438"/>
    </source>
</evidence>
<feature type="domain" description="HAMP" evidence="13">
    <location>
        <begin position="213"/>
        <end position="264"/>
    </location>
</feature>
<dbReference type="Proteomes" id="UP000558284">
    <property type="component" value="Unassembled WGS sequence"/>
</dbReference>
<dbReference type="PANTHER" id="PTHR45436">
    <property type="entry name" value="SENSOR HISTIDINE KINASE YKOH"/>
    <property type="match status" value="1"/>
</dbReference>
<feature type="transmembrane region" description="Helical" evidence="11">
    <location>
        <begin position="27"/>
        <end position="50"/>
    </location>
</feature>
<comment type="catalytic activity">
    <reaction evidence="1">
        <text>ATP + protein L-histidine = ADP + protein N-phospho-L-histidine.</text>
        <dbReference type="EC" id="2.7.13.3"/>
    </reaction>
</comment>
<dbReference type="RefSeq" id="WP_181058903.1">
    <property type="nucleotide sequence ID" value="NZ_JACDTY010000008.1"/>
</dbReference>
<keyword evidence="15" id="KW-1185">Reference proteome</keyword>
<dbReference type="GO" id="GO:0000160">
    <property type="term" value="P:phosphorelay signal transduction system"/>
    <property type="evidence" value="ECO:0007669"/>
    <property type="project" value="UniProtKB-KW"/>
</dbReference>
<dbReference type="PROSITE" id="PS50885">
    <property type="entry name" value="HAMP"/>
    <property type="match status" value="1"/>
</dbReference>
<dbReference type="SUPFAM" id="SSF55874">
    <property type="entry name" value="ATPase domain of HSP90 chaperone/DNA topoisomerase II/histidine kinase"/>
    <property type="match status" value="1"/>
</dbReference>
<evidence type="ECO:0000313" key="15">
    <source>
        <dbReference type="Proteomes" id="UP000558284"/>
    </source>
</evidence>
<keyword evidence="8 11" id="KW-1133">Transmembrane helix</keyword>
<evidence type="ECO:0000256" key="11">
    <source>
        <dbReference type="SAM" id="Phobius"/>
    </source>
</evidence>
<dbReference type="InterPro" id="IPR003594">
    <property type="entry name" value="HATPase_dom"/>
</dbReference>
<evidence type="ECO:0000256" key="9">
    <source>
        <dbReference type="ARBA" id="ARBA00023012"/>
    </source>
</evidence>
<gene>
    <name evidence="14" type="ORF">H0241_17455</name>
</gene>
<dbReference type="AlphaFoldDB" id="A0A838B7I7"/>
<comment type="caution">
    <text evidence="14">The sequence shown here is derived from an EMBL/GenBank/DDBJ whole genome shotgun (WGS) entry which is preliminary data.</text>
</comment>
<evidence type="ECO:0000256" key="6">
    <source>
        <dbReference type="ARBA" id="ARBA00022692"/>
    </source>
</evidence>
<organism evidence="14 15">
    <name type="scientific">Mesorhizobium neociceri</name>
    <dbReference type="NCBI Taxonomy" id="1307853"/>
    <lineage>
        <taxon>Bacteria</taxon>
        <taxon>Pseudomonadati</taxon>
        <taxon>Pseudomonadota</taxon>
        <taxon>Alphaproteobacteria</taxon>
        <taxon>Hyphomicrobiales</taxon>
        <taxon>Phyllobacteriaceae</taxon>
        <taxon>Mesorhizobium</taxon>
    </lineage>
</organism>
<dbReference type="Gene3D" id="3.30.565.10">
    <property type="entry name" value="Histidine kinase-like ATPase, C-terminal domain"/>
    <property type="match status" value="1"/>
</dbReference>
<dbReference type="Pfam" id="PF02518">
    <property type="entry name" value="HATPase_c"/>
    <property type="match status" value="1"/>
</dbReference>
<dbReference type="InterPro" id="IPR003660">
    <property type="entry name" value="HAMP_dom"/>
</dbReference>
<evidence type="ECO:0000256" key="4">
    <source>
        <dbReference type="ARBA" id="ARBA00022553"/>
    </source>
</evidence>
<dbReference type="PANTHER" id="PTHR45436:SF5">
    <property type="entry name" value="SENSOR HISTIDINE KINASE TRCS"/>
    <property type="match status" value="1"/>
</dbReference>
<keyword evidence="5" id="KW-0808">Transferase</keyword>
<dbReference type="Gene3D" id="1.10.287.130">
    <property type="match status" value="1"/>
</dbReference>
<keyword evidence="7 14" id="KW-0418">Kinase</keyword>
<dbReference type="PROSITE" id="PS50109">
    <property type="entry name" value="HIS_KIN"/>
    <property type="match status" value="1"/>
</dbReference>
<dbReference type="EMBL" id="JACDTY010000008">
    <property type="protein sequence ID" value="MBA1142037.1"/>
    <property type="molecule type" value="Genomic_DNA"/>
</dbReference>
<evidence type="ECO:0000256" key="5">
    <source>
        <dbReference type="ARBA" id="ARBA00022679"/>
    </source>
</evidence>
<dbReference type="PRINTS" id="PR00344">
    <property type="entry name" value="BCTRLSENSOR"/>
</dbReference>
<keyword evidence="10 11" id="KW-0472">Membrane</keyword>
<dbReference type="InterPro" id="IPR005467">
    <property type="entry name" value="His_kinase_dom"/>
</dbReference>
<proteinExistence type="predicted"/>
<accession>A0A838B7I7</accession>
<sequence>MSRRRKAEPLPIPARKPFSARLWPRSLAFRVIGFSTIWAILTLIVIFTLITTLYRQASERGFDSLLSAHLFNLIGSVGVSDSGQLSGAPDLGDLRFSEPNSGWYWSVEPASEGVHGNLHSSSMTTTIPSPTVAEVPFNSSFQRSYSTDGIGDEELQVFESEFVLDAKNRAARFRVMGNKTELEQEIATFQGRLLTYLSLFGVGMIAINAIAILLGLQPLRRVRNALALVREGTAQRLDGQFPAEIEPLANETNALIENNKRIVERSRTQVGNLAHSLKTPLAVLINEGRALGGAKGQLIADQAASMQKQVDHYLQRARVAAQRDSVVYRTPVTPLVQRMVRVLQKLKPDVSLSLTLPAADIVFAGEREDLEELLGNLLDNAMKWARSRVVVSVTPAASKDAAGLFEISIEDDGPGIPEDKARDALKRGRRLDETKPGTGLGLAIVADLVNEYGGALALDRSAMGGLKAVVRLRSLQ</sequence>
<feature type="transmembrane region" description="Helical" evidence="11">
    <location>
        <begin position="193"/>
        <end position="216"/>
    </location>
</feature>
<evidence type="ECO:0000256" key="10">
    <source>
        <dbReference type="ARBA" id="ARBA00023136"/>
    </source>
</evidence>
<dbReference type="GO" id="GO:0005886">
    <property type="term" value="C:plasma membrane"/>
    <property type="evidence" value="ECO:0007669"/>
    <property type="project" value="TreeGrafter"/>
</dbReference>
<dbReference type="InterPro" id="IPR050428">
    <property type="entry name" value="TCS_sensor_his_kinase"/>
</dbReference>
<reference evidence="14 15" key="1">
    <citation type="submission" date="2020-07" db="EMBL/GenBank/DDBJ databases">
        <title>Definition of the novel symbiovar canariense within Mesorhizobium novociceri, a new species of genus Mesorhizobium nodulating Cicer canariense in the Caldera de Taburiente National Park (La Palma, Canary Islands).</title>
        <authorList>
            <person name="Leon-Barrios M."/>
            <person name="Perez-Yepez J."/>
            <person name="Flores-Felix J.D."/>
            <person name="Ramirez-Baena M.H."/>
            <person name="Pulido-Suarez L."/>
            <person name="Igual J.M."/>
            <person name="Velazquez E."/>
            <person name="Peix A."/>
        </authorList>
    </citation>
    <scope>NUCLEOTIDE SEQUENCE [LARGE SCALE GENOMIC DNA]</scope>
    <source>
        <strain evidence="14 15">CCANP35</strain>
    </source>
</reference>
<evidence type="ECO:0000259" key="13">
    <source>
        <dbReference type="PROSITE" id="PS50885"/>
    </source>
</evidence>
<evidence type="ECO:0000256" key="8">
    <source>
        <dbReference type="ARBA" id="ARBA00022989"/>
    </source>
</evidence>
<evidence type="ECO:0000256" key="1">
    <source>
        <dbReference type="ARBA" id="ARBA00000085"/>
    </source>
</evidence>
<evidence type="ECO:0000313" key="14">
    <source>
        <dbReference type="EMBL" id="MBA1142037.1"/>
    </source>
</evidence>
<dbReference type="EC" id="2.7.13.3" evidence="3"/>
<protein>
    <recommendedName>
        <fullName evidence="3">histidine kinase</fullName>
        <ecNumber evidence="3">2.7.13.3</ecNumber>
    </recommendedName>
</protein>
<keyword evidence="6 11" id="KW-0812">Transmembrane</keyword>
<dbReference type="InterPro" id="IPR004358">
    <property type="entry name" value="Sig_transdc_His_kin-like_C"/>
</dbReference>
<evidence type="ECO:0000259" key="12">
    <source>
        <dbReference type="PROSITE" id="PS50109"/>
    </source>
</evidence>
<comment type="subcellular location">
    <subcellularLocation>
        <location evidence="2">Membrane</location>
    </subcellularLocation>
</comment>
<keyword evidence="4" id="KW-0597">Phosphoprotein</keyword>
<feature type="domain" description="Histidine kinase" evidence="12">
    <location>
        <begin position="272"/>
        <end position="476"/>
    </location>
</feature>
<keyword evidence="9" id="KW-0902">Two-component regulatory system</keyword>